<sequence>MINFNFKKISIWAITISLVISLSIIFITPFIFESFKDLSFRLLISFTIFFLTVIILLLISLLRKKETQEVLEERILRNEYKKIINKKIKSLKSKFNKALRIVKNSSIYRFKSKYELPWYLIMGEKLEGKTSFIESSGLNFPINYEDTYQNEEDEKFKWYFAEHSIFVDLPGNYIQQKDNPEDPIIWKYFLKFFIKRRWKRPINGIILAISIDTLQNKNNKELDNFAKNLRDRFDELSSAFMSSIPIYILITKTDKVEGFENYFNNLNGDEKDEILGVTFEEESLNDNNITQDFSSLLKRLNSSILDKMHFEWDLDNRGKIFLFTEKMSQILSKINYFVDTCFTETRYRKPLMLRGVYFTSIKKDYESSGKSKALFVKKLLENVIFEESEIGKIDENYKKKVKRNQIISYVASLTFLIFCGFFMMNNFINTNEKLNELENSYKEYSNLRNIVDYKSEFKDSNKLFNLVNKIQKDEFELRNNSFFNSFIFKYKDRSEELKRLYYSDLLRILLPQVANKIQNNITINLDDFSKTWDSTKAYLMLEILEKRDKDFLITYMSNDWNQTYSKDEILKNDLLSHWKYLLNEGFNSFDTSKQVIETARNRLIQLSAERLTYEDWKSKFSYLSSKDFSFEKVLGNNSSLFIGSDIKIPGLFTKLGYEAVVLDGKRVLNDILLNNWVIGQKVDLNEKEKDEYFEKIMSFYFNDYKTFWNEALINLNIISYDEIEKLNEQLAILTSSDSPILIILKHLKENTELYSSSEKVKDTLDINNQTISELTSNIALNKLDNFDVNSVSMIREFFKPYNDLLDEKYQSKNLLNTLFEEFNKTYEIMSNINGSVNFEEDAFKIVSNRVHGKVAPLLNQLKLMPPQVKKWYEVVMQGNLVFISKGAKSYINKKYRRMVLSFYKERIKGKYPADITNDDNFIKLDDFNEFFRKDGVLDNFYKEYISGFIDIDYEKSTARARNIDGNKLNFSKEFINSLIKAQNIRNVFFKNDGSFGTIFSIKPHTLGENLATAEITFDNTSIVYEHGPIIMKKINWPSDSLNSSVKLKLYDLSNKIVVEDYINNDWALFKFIDKSKNLTVKDDSLIVSFEKYDFKSSFEIGGVSRLYNSGNTLSFSIPNNI</sequence>
<proteinExistence type="predicted"/>
<dbReference type="NCBIfam" id="TIGR03348">
    <property type="entry name" value="VI_IcmF"/>
    <property type="match status" value="1"/>
</dbReference>
<dbReference type="PANTHER" id="PTHR36153:SF1">
    <property type="entry name" value="TYPE VI SECRETION SYSTEM COMPONENT TSSM1"/>
    <property type="match status" value="1"/>
</dbReference>
<dbReference type="PANTHER" id="PTHR36153">
    <property type="entry name" value="INNER MEMBRANE PROTEIN-RELATED"/>
    <property type="match status" value="1"/>
</dbReference>
<dbReference type="InterPro" id="IPR010623">
    <property type="entry name" value="IcmF_C"/>
</dbReference>
<dbReference type="Proteomes" id="UP000503313">
    <property type="component" value="Chromosome"/>
</dbReference>
<dbReference type="KEGG" id="adz:ADFLV_2251"/>
<dbReference type="SUPFAM" id="SSF52540">
    <property type="entry name" value="P-loop containing nucleoside triphosphate hydrolases"/>
    <property type="match status" value="1"/>
</dbReference>
<dbReference type="InterPro" id="IPR017731">
    <property type="entry name" value="TssM1-like"/>
</dbReference>
<protein>
    <submittedName>
        <fullName evidence="6">Type VI secretion system, membrane platform protein</fullName>
    </submittedName>
</protein>
<dbReference type="AlphaFoldDB" id="A0AAE7BGR4"/>
<dbReference type="InterPro" id="IPR025743">
    <property type="entry name" value="TssM1_N"/>
</dbReference>
<feature type="domain" description="Type VI secretion system component TssM1 N-terminal" evidence="4">
    <location>
        <begin position="182"/>
        <end position="411"/>
    </location>
</feature>
<keyword evidence="1" id="KW-0472">Membrane</keyword>
<accession>A0AAE7BGR4</accession>
<feature type="transmembrane region" description="Helical" evidence="1">
    <location>
        <begin position="406"/>
        <end position="424"/>
    </location>
</feature>
<evidence type="ECO:0000259" key="4">
    <source>
        <dbReference type="Pfam" id="PF14331"/>
    </source>
</evidence>
<evidence type="ECO:0000259" key="5">
    <source>
        <dbReference type="Pfam" id="PF21070"/>
    </source>
</evidence>
<evidence type="ECO:0000259" key="2">
    <source>
        <dbReference type="Pfam" id="PF06744"/>
    </source>
</evidence>
<keyword evidence="1" id="KW-0812">Transmembrane</keyword>
<feature type="domain" description="Type VI secretion system IcmF C-terminal" evidence="2">
    <location>
        <begin position="999"/>
        <end position="1100"/>
    </location>
</feature>
<organism evidence="6 7">
    <name type="scientific">Arcobacter defluvii</name>
    <dbReference type="NCBI Taxonomy" id="873191"/>
    <lineage>
        <taxon>Bacteria</taxon>
        <taxon>Pseudomonadati</taxon>
        <taxon>Campylobacterota</taxon>
        <taxon>Epsilonproteobacteria</taxon>
        <taxon>Campylobacterales</taxon>
        <taxon>Arcobacteraceae</taxon>
        <taxon>Arcobacter</taxon>
    </lineage>
</organism>
<keyword evidence="7" id="KW-1185">Reference proteome</keyword>
<dbReference type="Pfam" id="PF21070">
    <property type="entry name" value="IcmF_helical"/>
    <property type="match status" value="1"/>
</dbReference>
<reference evidence="6 7" key="1">
    <citation type="submission" date="2020-05" db="EMBL/GenBank/DDBJ databases">
        <title>Complete genome sequencing of Campylobacter and Arcobacter type strains.</title>
        <authorList>
            <person name="Miller W.G."/>
            <person name="Yee E."/>
        </authorList>
    </citation>
    <scope>NUCLEOTIDE SEQUENCE [LARGE SCALE GENOMIC DNA]</scope>
    <source>
        <strain evidence="6 7">LMG 25694</strain>
    </source>
</reference>
<feature type="transmembrane region" description="Helical" evidence="1">
    <location>
        <begin position="38"/>
        <end position="62"/>
    </location>
</feature>
<feature type="domain" description="Type VI secretion system component TssM1 helical" evidence="5">
    <location>
        <begin position="889"/>
        <end position="991"/>
    </location>
</feature>
<feature type="domain" description="IcmF-related" evidence="3">
    <location>
        <begin position="495"/>
        <end position="751"/>
    </location>
</feature>
<dbReference type="Pfam" id="PF14331">
    <property type="entry name" value="IcmF-related_N"/>
    <property type="match status" value="1"/>
</dbReference>
<dbReference type="EMBL" id="CP053835">
    <property type="protein sequence ID" value="QKF78258.1"/>
    <property type="molecule type" value="Genomic_DNA"/>
</dbReference>
<name>A0AAE7BGR4_9BACT</name>
<dbReference type="Pfam" id="PF06761">
    <property type="entry name" value="IcmF-related"/>
    <property type="match status" value="1"/>
</dbReference>
<evidence type="ECO:0000313" key="7">
    <source>
        <dbReference type="Proteomes" id="UP000503313"/>
    </source>
</evidence>
<evidence type="ECO:0000256" key="1">
    <source>
        <dbReference type="SAM" id="Phobius"/>
    </source>
</evidence>
<dbReference type="InterPro" id="IPR053156">
    <property type="entry name" value="T6SS_TssM-like"/>
</dbReference>
<dbReference type="InterPro" id="IPR027417">
    <property type="entry name" value="P-loop_NTPase"/>
</dbReference>
<dbReference type="Pfam" id="PF06744">
    <property type="entry name" value="IcmF_C"/>
    <property type="match status" value="1"/>
</dbReference>
<keyword evidence="1" id="KW-1133">Transmembrane helix</keyword>
<dbReference type="RefSeq" id="WP_014474886.1">
    <property type="nucleotide sequence ID" value="NZ_CP053835.1"/>
</dbReference>
<evidence type="ECO:0000259" key="3">
    <source>
        <dbReference type="Pfam" id="PF06761"/>
    </source>
</evidence>
<feature type="transmembrane region" description="Helical" evidence="1">
    <location>
        <begin position="12"/>
        <end position="32"/>
    </location>
</feature>
<evidence type="ECO:0000313" key="6">
    <source>
        <dbReference type="EMBL" id="QKF78258.1"/>
    </source>
</evidence>
<dbReference type="InterPro" id="IPR048677">
    <property type="entry name" value="TssM1_hel"/>
</dbReference>
<dbReference type="InterPro" id="IPR009612">
    <property type="entry name" value="IcmF-rel"/>
</dbReference>
<gene>
    <name evidence="6" type="primary">tssM</name>
    <name evidence="6" type="ORF">ADFLV_2251</name>
</gene>